<reference evidence="8 9" key="1">
    <citation type="submission" date="2023-12" db="EMBL/GenBank/DDBJ databases">
        <title>Micromonospora sp. nov., isolated from Atacama Desert.</title>
        <authorList>
            <person name="Carro L."/>
            <person name="Golinska P."/>
            <person name="Klenk H.-P."/>
            <person name="Goodfellow M."/>
        </authorList>
    </citation>
    <scope>NUCLEOTIDE SEQUENCE [LARGE SCALE GENOMIC DNA]</scope>
    <source>
        <strain evidence="8 9">4G53</strain>
    </source>
</reference>
<evidence type="ECO:0000313" key="8">
    <source>
        <dbReference type="EMBL" id="MDZ5492415.1"/>
    </source>
</evidence>
<keyword evidence="6" id="KW-0472">Membrane</keyword>
<dbReference type="EMBL" id="JAXOTQ010000031">
    <property type="protein sequence ID" value="MDZ5492415.1"/>
    <property type="molecule type" value="Genomic_DNA"/>
</dbReference>
<sequence>MSPDRAPVGDLFRRFRERLAAEGPERFGGPGARAGHGAKVSPAPGGQLNGGGPGGPVPAGQESESRATAVGAGVARTDAGAAEVGLAPHPPREVEPVERPRRRGRKGGGGEQLNVPPAEFTSYYGRPILKAPVWKWDIAAYLFTGGLAAGSSMLAAGGQLTGRPALRRAGRVTSLAAVSASAYFLINDLGKPSRFHHMLRVAKLTSPMSVGTWILTVFGPAAGVAAVAEAAPWLPERGVLGLARRLLPPVGQAAGLLAATTAPALATYTGVLLADTAVPSWHEAYPELPTVFAGSALASGAGVGLIAAPPAQAGPARRMAVAGAALELWGSHRVENRLGLLSEPYAVGSAGRLLRTGRALTAAGVAGALVGRRSRALSALSGGALLAAAVCTRFGIFHGGVASAKDPKYTVVPQRERARQRDGQTPDDSGPGAGPNPG</sequence>
<name>A0ABU5JIG1_9ACTN</name>
<dbReference type="RefSeq" id="WP_322442194.1">
    <property type="nucleotide sequence ID" value="NZ_JAXOTQ010000031.1"/>
</dbReference>
<evidence type="ECO:0000256" key="4">
    <source>
        <dbReference type="ARBA" id="ARBA00022692"/>
    </source>
</evidence>
<dbReference type="PANTHER" id="PTHR34856">
    <property type="entry name" value="PROTEIN NRFD"/>
    <property type="match status" value="1"/>
</dbReference>
<dbReference type="InterPro" id="IPR052049">
    <property type="entry name" value="Electron_transfer_protein"/>
</dbReference>
<evidence type="ECO:0000256" key="3">
    <source>
        <dbReference type="ARBA" id="ARBA00022475"/>
    </source>
</evidence>
<feature type="compositionally biased region" description="Basic and acidic residues" evidence="7">
    <location>
        <begin position="16"/>
        <end position="25"/>
    </location>
</feature>
<feature type="compositionally biased region" description="Basic and acidic residues" evidence="7">
    <location>
        <begin position="90"/>
        <end position="99"/>
    </location>
</feature>
<evidence type="ECO:0000313" key="9">
    <source>
        <dbReference type="Proteomes" id="UP001290101"/>
    </source>
</evidence>
<keyword evidence="9" id="KW-1185">Reference proteome</keyword>
<dbReference type="Proteomes" id="UP001290101">
    <property type="component" value="Unassembled WGS sequence"/>
</dbReference>
<evidence type="ECO:0000256" key="5">
    <source>
        <dbReference type="ARBA" id="ARBA00022989"/>
    </source>
</evidence>
<feature type="region of interest" description="Disordered" evidence="7">
    <location>
        <begin position="407"/>
        <end position="438"/>
    </location>
</feature>
<evidence type="ECO:0000256" key="2">
    <source>
        <dbReference type="ARBA" id="ARBA00008929"/>
    </source>
</evidence>
<comment type="subcellular location">
    <subcellularLocation>
        <location evidence="1">Cell membrane</location>
        <topology evidence="1">Multi-pass membrane protein</topology>
    </subcellularLocation>
</comment>
<keyword evidence="4" id="KW-0812">Transmembrane</keyword>
<organism evidence="8 9">
    <name type="scientific">Micromonospora sicca</name>
    <dbReference type="NCBI Taxonomy" id="2202420"/>
    <lineage>
        <taxon>Bacteria</taxon>
        <taxon>Bacillati</taxon>
        <taxon>Actinomycetota</taxon>
        <taxon>Actinomycetes</taxon>
        <taxon>Micromonosporales</taxon>
        <taxon>Micromonosporaceae</taxon>
        <taxon>Micromonospora</taxon>
    </lineage>
</organism>
<protein>
    <submittedName>
        <fullName evidence="8">NrfD/PsrC family molybdoenzyme membrane anchor subunit</fullName>
    </submittedName>
</protein>
<evidence type="ECO:0000256" key="1">
    <source>
        <dbReference type="ARBA" id="ARBA00004651"/>
    </source>
</evidence>
<keyword evidence="5" id="KW-1133">Transmembrane helix</keyword>
<feature type="region of interest" description="Disordered" evidence="7">
    <location>
        <begin position="16"/>
        <end position="114"/>
    </location>
</feature>
<evidence type="ECO:0000256" key="7">
    <source>
        <dbReference type="SAM" id="MobiDB-lite"/>
    </source>
</evidence>
<comment type="similarity">
    <text evidence="2">Belongs to the NrfD family.</text>
</comment>
<gene>
    <name evidence="8" type="primary">nrfD</name>
    <name evidence="8" type="ORF">U2F25_23570</name>
</gene>
<feature type="compositionally biased region" description="Basic and acidic residues" evidence="7">
    <location>
        <begin position="414"/>
        <end position="424"/>
    </location>
</feature>
<evidence type="ECO:0000256" key="6">
    <source>
        <dbReference type="ARBA" id="ARBA00023136"/>
    </source>
</evidence>
<dbReference type="InterPro" id="IPR005614">
    <property type="entry name" value="NrfD-like"/>
</dbReference>
<dbReference type="Pfam" id="PF03916">
    <property type="entry name" value="NrfD"/>
    <property type="match status" value="1"/>
</dbReference>
<dbReference type="PANTHER" id="PTHR34856:SF2">
    <property type="entry name" value="PROTEIN NRFD"/>
    <property type="match status" value="1"/>
</dbReference>
<keyword evidence="3" id="KW-1003">Cell membrane</keyword>
<proteinExistence type="inferred from homology"/>
<comment type="caution">
    <text evidence="8">The sequence shown here is derived from an EMBL/GenBank/DDBJ whole genome shotgun (WGS) entry which is preliminary data.</text>
</comment>
<accession>A0ABU5JIG1</accession>
<dbReference type="Gene3D" id="1.20.1630.10">
    <property type="entry name" value="Formate dehydrogenase/DMSO reductase domain"/>
    <property type="match status" value="1"/>
</dbReference>